<protein>
    <submittedName>
        <fullName evidence="2">Class I SAM-dependent methyltransferase</fullName>
        <ecNumber evidence="2">2.1.1.-</ecNumber>
    </submittedName>
</protein>
<dbReference type="SUPFAM" id="SSF53335">
    <property type="entry name" value="S-adenosyl-L-methionine-dependent methyltransferases"/>
    <property type="match status" value="1"/>
</dbReference>
<evidence type="ECO:0000313" key="3">
    <source>
        <dbReference type="Proteomes" id="UP001595975"/>
    </source>
</evidence>
<proteinExistence type="predicted"/>
<dbReference type="RefSeq" id="WP_380223901.1">
    <property type="nucleotide sequence ID" value="NZ_JBHSOF010000003.1"/>
</dbReference>
<gene>
    <name evidence="2" type="ORF">ACFP3U_04845</name>
</gene>
<dbReference type="Pfam" id="PF13649">
    <property type="entry name" value="Methyltransf_25"/>
    <property type="match status" value="1"/>
</dbReference>
<dbReference type="InterPro" id="IPR041698">
    <property type="entry name" value="Methyltransf_25"/>
</dbReference>
<keyword evidence="2" id="KW-0489">Methyltransferase</keyword>
<dbReference type="EMBL" id="JBHSOF010000003">
    <property type="protein sequence ID" value="MFC5662305.1"/>
    <property type="molecule type" value="Genomic_DNA"/>
</dbReference>
<dbReference type="GO" id="GO:0032259">
    <property type="term" value="P:methylation"/>
    <property type="evidence" value="ECO:0007669"/>
    <property type="project" value="UniProtKB-KW"/>
</dbReference>
<keyword evidence="3" id="KW-1185">Reference proteome</keyword>
<dbReference type="GO" id="GO:0008168">
    <property type="term" value="F:methyltransferase activity"/>
    <property type="evidence" value="ECO:0007669"/>
    <property type="project" value="UniProtKB-KW"/>
</dbReference>
<dbReference type="InterPro" id="IPR029063">
    <property type="entry name" value="SAM-dependent_MTases_sf"/>
</dbReference>
<name>A0ABW0X180_9ACTN</name>
<dbReference type="Gene3D" id="3.40.50.150">
    <property type="entry name" value="Vaccinia Virus protein VP39"/>
    <property type="match status" value="1"/>
</dbReference>
<dbReference type="InterPro" id="IPR050447">
    <property type="entry name" value="Erg6_SMT_methyltransf"/>
</dbReference>
<dbReference type="Proteomes" id="UP001595975">
    <property type="component" value="Unassembled WGS sequence"/>
</dbReference>
<dbReference type="PANTHER" id="PTHR44068">
    <property type="entry name" value="ZGC:194242"/>
    <property type="match status" value="1"/>
</dbReference>
<dbReference type="PANTHER" id="PTHR44068:SF11">
    <property type="entry name" value="GERANYL DIPHOSPHATE 2-C-METHYLTRANSFERASE"/>
    <property type="match status" value="1"/>
</dbReference>
<dbReference type="EC" id="2.1.1.-" evidence="2"/>
<evidence type="ECO:0000313" key="2">
    <source>
        <dbReference type="EMBL" id="MFC5662305.1"/>
    </source>
</evidence>
<reference evidence="3" key="1">
    <citation type="journal article" date="2019" name="Int. J. Syst. Evol. Microbiol.">
        <title>The Global Catalogue of Microorganisms (GCM) 10K type strain sequencing project: providing services to taxonomists for standard genome sequencing and annotation.</title>
        <authorList>
            <consortium name="The Broad Institute Genomics Platform"/>
            <consortium name="The Broad Institute Genome Sequencing Center for Infectious Disease"/>
            <person name="Wu L."/>
            <person name="Ma J."/>
        </authorList>
    </citation>
    <scope>NUCLEOTIDE SEQUENCE [LARGE SCALE GENOMIC DNA]</scope>
    <source>
        <strain evidence="3">CGMCC 4.1437</strain>
    </source>
</reference>
<dbReference type="CDD" id="cd02440">
    <property type="entry name" value="AdoMet_MTases"/>
    <property type="match status" value="1"/>
</dbReference>
<evidence type="ECO:0000259" key="1">
    <source>
        <dbReference type="Pfam" id="PF13649"/>
    </source>
</evidence>
<comment type="caution">
    <text evidence="2">The sequence shown here is derived from an EMBL/GenBank/DDBJ whole genome shotgun (WGS) entry which is preliminary data.</text>
</comment>
<keyword evidence="2" id="KW-0808">Transferase</keyword>
<organism evidence="2 3">
    <name type="scientific">Kitasatospora misakiensis</name>
    <dbReference type="NCBI Taxonomy" id="67330"/>
    <lineage>
        <taxon>Bacteria</taxon>
        <taxon>Bacillati</taxon>
        <taxon>Actinomycetota</taxon>
        <taxon>Actinomycetes</taxon>
        <taxon>Kitasatosporales</taxon>
        <taxon>Streptomycetaceae</taxon>
        <taxon>Kitasatospora</taxon>
    </lineage>
</organism>
<accession>A0ABW0X180</accession>
<feature type="domain" description="Methyltransferase" evidence="1">
    <location>
        <begin position="75"/>
        <end position="169"/>
    </location>
</feature>
<sequence>MPAPPPALSPDEAALQRGYNALHAARTGTDLVARLYALAMGDAYPAEIAASSSCDWPLVAAMVDRLRLQPGQHLVDLACGTGGAGLWLARALTVRLDGIDISDTAIALATARREAFALPDRARFTVAALQATGLPDAHAHAVICVDAFSRATDRSGALAELHRILRPGGRAVLTRALRREAEPGWTEQVQRAGLGVDHVEERRHEPRMWARLYRLWQDHEDELRRALGDAQAENMLAEAARTLPTLDGRRAVALTLRRSPA</sequence>